<evidence type="ECO:0000256" key="5">
    <source>
        <dbReference type="ARBA" id="ARBA00022801"/>
    </source>
</evidence>
<dbReference type="GO" id="GO:0006071">
    <property type="term" value="P:glycerol metabolic process"/>
    <property type="evidence" value="ECO:0007669"/>
    <property type="project" value="UniProtKB-KW"/>
</dbReference>
<evidence type="ECO:0000313" key="10">
    <source>
        <dbReference type="Proteomes" id="UP000308549"/>
    </source>
</evidence>
<evidence type="ECO:0000259" key="8">
    <source>
        <dbReference type="PROSITE" id="PS51704"/>
    </source>
</evidence>
<evidence type="ECO:0000256" key="1">
    <source>
        <dbReference type="ARBA" id="ARBA00007277"/>
    </source>
</evidence>
<comment type="catalytic activity">
    <reaction evidence="6">
        <text>a sn-glycero-3-phosphodiester + H2O = an alcohol + sn-glycerol 3-phosphate + H(+)</text>
        <dbReference type="Rhea" id="RHEA:12969"/>
        <dbReference type="ChEBI" id="CHEBI:15377"/>
        <dbReference type="ChEBI" id="CHEBI:15378"/>
        <dbReference type="ChEBI" id="CHEBI:30879"/>
        <dbReference type="ChEBI" id="CHEBI:57597"/>
        <dbReference type="ChEBI" id="CHEBI:83408"/>
        <dbReference type="EC" id="3.1.4.46"/>
    </reaction>
</comment>
<evidence type="ECO:0000256" key="3">
    <source>
        <dbReference type="ARBA" id="ARBA00022729"/>
    </source>
</evidence>
<dbReference type="Gene3D" id="3.20.20.190">
    <property type="entry name" value="Phosphatidylinositol (PI) phosphodiesterase"/>
    <property type="match status" value="1"/>
</dbReference>
<comment type="similarity">
    <text evidence="1">Belongs to the glycerophosphoryl diester phosphodiesterase family.</text>
</comment>
<proteinExistence type="inferred from homology"/>
<dbReference type="AlphaFoldDB" id="A0A4U0U2U2"/>
<evidence type="ECO:0000256" key="2">
    <source>
        <dbReference type="ARBA" id="ARBA00012247"/>
    </source>
</evidence>
<keyword evidence="3 7" id="KW-0732">Signal</keyword>
<accession>A0A4U0U2U2</accession>
<evidence type="ECO:0000256" key="4">
    <source>
        <dbReference type="ARBA" id="ARBA00022798"/>
    </source>
</evidence>
<keyword evidence="10" id="KW-1185">Reference proteome</keyword>
<dbReference type="PANTHER" id="PTHR43620:SF7">
    <property type="entry name" value="GLYCEROPHOSPHODIESTER PHOSPHODIESTERASE GDPD5-RELATED"/>
    <property type="match status" value="1"/>
</dbReference>
<comment type="caution">
    <text evidence="9">The sequence shown here is derived from an EMBL/GenBank/DDBJ whole genome shotgun (WGS) entry which is preliminary data.</text>
</comment>
<reference evidence="9 10" key="1">
    <citation type="submission" date="2017-03" db="EMBL/GenBank/DDBJ databases">
        <title>Genomes of endolithic fungi from Antarctica.</title>
        <authorList>
            <person name="Coleine C."/>
            <person name="Masonjones S."/>
            <person name="Stajich J.E."/>
        </authorList>
    </citation>
    <scope>NUCLEOTIDE SEQUENCE [LARGE SCALE GENOMIC DNA]</scope>
    <source>
        <strain evidence="9 10">CCFEE 6315</strain>
    </source>
</reference>
<feature type="chain" id="PRO_5020374934" description="glycerophosphodiester phosphodiesterase" evidence="7">
    <location>
        <begin position="19"/>
        <end position="425"/>
    </location>
</feature>
<organism evidence="9 10">
    <name type="scientific">Salinomyces thailandicus</name>
    <dbReference type="NCBI Taxonomy" id="706561"/>
    <lineage>
        <taxon>Eukaryota</taxon>
        <taxon>Fungi</taxon>
        <taxon>Dikarya</taxon>
        <taxon>Ascomycota</taxon>
        <taxon>Pezizomycotina</taxon>
        <taxon>Dothideomycetes</taxon>
        <taxon>Dothideomycetidae</taxon>
        <taxon>Mycosphaerellales</taxon>
        <taxon>Teratosphaeriaceae</taxon>
        <taxon>Salinomyces</taxon>
    </lineage>
</organism>
<dbReference type="Pfam" id="PF03009">
    <property type="entry name" value="GDPD"/>
    <property type="match status" value="1"/>
</dbReference>
<dbReference type="InterPro" id="IPR030395">
    <property type="entry name" value="GP_PDE_dom"/>
</dbReference>
<name>A0A4U0U2U2_9PEZI</name>
<feature type="domain" description="GP-PDE" evidence="8">
    <location>
        <begin position="75"/>
        <end position="397"/>
    </location>
</feature>
<evidence type="ECO:0000256" key="6">
    <source>
        <dbReference type="ARBA" id="ARBA00047512"/>
    </source>
</evidence>
<dbReference type="GO" id="GO:0006629">
    <property type="term" value="P:lipid metabolic process"/>
    <property type="evidence" value="ECO:0007669"/>
    <property type="project" value="InterPro"/>
</dbReference>
<protein>
    <recommendedName>
        <fullName evidence="2">glycerophosphodiester phosphodiesterase</fullName>
        <ecNumber evidence="2">3.1.4.46</ecNumber>
    </recommendedName>
</protein>
<keyword evidence="5" id="KW-0378">Hydrolase</keyword>
<dbReference type="OrthoDB" id="1058301at2759"/>
<dbReference type="Proteomes" id="UP000308549">
    <property type="component" value="Unassembled WGS sequence"/>
</dbReference>
<dbReference type="GO" id="GO:0008889">
    <property type="term" value="F:glycerophosphodiester phosphodiesterase activity"/>
    <property type="evidence" value="ECO:0007669"/>
    <property type="project" value="UniProtKB-EC"/>
</dbReference>
<feature type="signal peptide" evidence="7">
    <location>
        <begin position="1"/>
        <end position="18"/>
    </location>
</feature>
<gene>
    <name evidence="9" type="ORF">B0A50_03697</name>
</gene>
<keyword evidence="4" id="KW-0319">Glycerol metabolism</keyword>
<dbReference type="EMBL" id="NAJL01000015">
    <property type="protein sequence ID" value="TKA29187.1"/>
    <property type="molecule type" value="Genomic_DNA"/>
</dbReference>
<dbReference type="PROSITE" id="PS51704">
    <property type="entry name" value="GP_PDE"/>
    <property type="match status" value="1"/>
</dbReference>
<dbReference type="PANTHER" id="PTHR43620">
    <property type="entry name" value="GLYCEROPHOSPHORYL DIESTER PHOSPHODIESTERASE"/>
    <property type="match status" value="1"/>
</dbReference>
<dbReference type="InterPro" id="IPR017946">
    <property type="entry name" value="PLC-like_Pdiesterase_TIM-brl"/>
</dbReference>
<evidence type="ECO:0000313" key="9">
    <source>
        <dbReference type="EMBL" id="TKA29187.1"/>
    </source>
</evidence>
<dbReference type="SUPFAM" id="SSF51695">
    <property type="entry name" value="PLC-like phosphodiesterases"/>
    <property type="match status" value="1"/>
</dbReference>
<sequence length="425" mass="46619">MVTSTLLAVSTAFGLATALPTPWGRWWSHGPKHAENNGINVQLGPRPYYLVNNMDEGPLKDKLESCSEGPFHTSSFSISHRGAPLMFPEHSREGYVAAARMGAGIIECDVAFTSDRELVCRHSNCDLHYTTNILARPELAAKCTQPFTPYDPETGTAASAKCCTSDITLAEFKSLCAEMEATTFNAVNTTQYMGRIGSTPDWRTNMYAYGCAETMSLRNQIALVDSLNLNFTAEAKTPEVPMPFQGSYTQTDFIQQIVDTFEDMEINADRVWLQSFLDSDVYYWLDNAPAFGKQTIYLDERADANATAYDAVVATLPSLAARGVKIMGPSIWQLVVVDNSTGEIVPSSYATTAKEAGLEIITWSFERSGPLENGGGYYYEGLDSVINNDGDEYNVIDVVAQQVGATKIFSDWAATVTYYANCMGL</sequence>
<dbReference type="EC" id="3.1.4.46" evidence="2"/>
<evidence type="ECO:0000256" key="7">
    <source>
        <dbReference type="SAM" id="SignalP"/>
    </source>
</evidence>